<evidence type="ECO:0000313" key="1">
    <source>
        <dbReference type="EMBL" id="KKK51802.1"/>
    </source>
</evidence>
<dbReference type="InterPro" id="IPR032427">
    <property type="entry name" value="P22_portal"/>
</dbReference>
<dbReference type="EMBL" id="LAZR01067331">
    <property type="protein sequence ID" value="KKK51802.1"/>
    <property type="molecule type" value="Genomic_DNA"/>
</dbReference>
<feature type="non-terminal residue" evidence="1">
    <location>
        <position position="1"/>
    </location>
</feature>
<name>A0A0F8W4Z7_9ZZZZ</name>
<dbReference type="Pfam" id="PF16510">
    <property type="entry name" value="P22_portal"/>
    <property type="match status" value="1"/>
</dbReference>
<comment type="caution">
    <text evidence="1">The sequence shown here is derived from an EMBL/GenBank/DDBJ whole genome shotgun (WGS) entry which is preliminary data.</text>
</comment>
<dbReference type="AlphaFoldDB" id="A0A0F8W4Z7"/>
<organism evidence="1">
    <name type="scientific">marine sediment metagenome</name>
    <dbReference type="NCBI Taxonomy" id="412755"/>
    <lineage>
        <taxon>unclassified sequences</taxon>
        <taxon>metagenomes</taxon>
        <taxon>ecological metagenomes</taxon>
    </lineage>
</organism>
<proteinExistence type="predicted"/>
<protein>
    <submittedName>
        <fullName evidence="1">Uncharacterized protein</fullName>
    </submittedName>
</protein>
<feature type="non-terminal residue" evidence="1">
    <location>
        <position position="344"/>
    </location>
</feature>
<accession>A0A0F8W4Z7</accession>
<reference evidence="1" key="1">
    <citation type="journal article" date="2015" name="Nature">
        <title>Complex archaea that bridge the gap between prokaryotes and eukaryotes.</title>
        <authorList>
            <person name="Spang A."/>
            <person name="Saw J.H."/>
            <person name="Jorgensen S.L."/>
            <person name="Zaremba-Niedzwiedzka K."/>
            <person name="Martijn J."/>
            <person name="Lind A.E."/>
            <person name="van Eijk R."/>
            <person name="Schleper C."/>
            <person name="Guy L."/>
            <person name="Ettema T.J."/>
        </authorList>
    </citation>
    <scope>NUCLEOTIDE SEQUENCE</scope>
</reference>
<sequence>QGMLDLDFYFRAQHTEKEARQAEQQERTLYTLDKIGRQVDLLHGYEIKNRHILKIGPQGKPSKEDKACSQHTSVLMSLMTIAGGYEVLSEAFKWGPLIQGSNLIEIWRDRDGDLQYSRLGWNQFLLNPGLTKTDLSDCGDIAIGRWIDEKRIKFLLPANSDDLENITPLTNVSRWDFLQDPILQNRANRMLMEEWWRRETEFEETVISRINMPPTQTVKAFLIGEEKPLTQFADDYYNGNIKFAKSEIKNLRKQDSLPAFSRINKPTDVIRLTIFVNNKMVFDGPNPLRMRDYNFIWVHGDWCAECPRDDIKLQSHTRRLRDPQSALNRRTNQIYDIIESQAHA</sequence>
<gene>
    <name evidence="1" type="ORF">LCGC14_3111310</name>
</gene>